<gene>
    <name evidence="8" type="ORF">EJ05DRAFT_230706</name>
</gene>
<dbReference type="PANTHER" id="PTHR33048">
    <property type="entry name" value="PTH11-LIKE INTEGRAL MEMBRANE PROTEIN (AFU_ORTHOLOGUE AFUA_5G11245)"/>
    <property type="match status" value="1"/>
</dbReference>
<organism evidence="8 9">
    <name type="scientific">Pseudovirgaria hyperparasitica</name>
    <dbReference type="NCBI Taxonomy" id="470096"/>
    <lineage>
        <taxon>Eukaryota</taxon>
        <taxon>Fungi</taxon>
        <taxon>Dikarya</taxon>
        <taxon>Ascomycota</taxon>
        <taxon>Pezizomycotina</taxon>
        <taxon>Dothideomycetes</taxon>
        <taxon>Dothideomycetes incertae sedis</taxon>
        <taxon>Acrospermales</taxon>
        <taxon>Acrospermaceae</taxon>
        <taxon>Pseudovirgaria</taxon>
    </lineage>
</organism>
<proteinExistence type="inferred from homology"/>
<dbReference type="EMBL" id="ML996588">
    <property type="protein sequence ID" value="KAF2753040.1"/>
    <property type="molecule type" value="Genomic_DNA"/>
</dbReference>
<name>A0A6A6VTV9_9PEZI</name>
<feature type="transmembrane region" description="Helical" evidence="6">
    <location>
        <begin position="87"/>
        <end position="109"/>
    </location>
</feature>
<evidence type="ECO:0000256" key="4">
    <source>
        <dbReference type="ARBA" id="ARBA00023136"/>
    </source>
</evidence>
<evidence type="ECO:0000256" key="5">
    <source>
        <dbReference type="ARBA" id="ARBA00038359"/>
    </source>
</evidence>
<keyword evidence="4 6" id="KW-0472">Membrane</keyword>
<dbReference type="Pfam" id="PF20684">
    <property type="entry name" value="Fung_rhodopsin"/>
    <property type="match status" value="1"/>
</dbReference>
<keyword evidence="2 6" id="KW-0812">Transmembrane</keyword>
<reference evidence="8" key="1">
    <citation type="journal article" date="2020" name="Stud. Mycol.">
        <title>101 Dothideomycetes genomes: a test case for predicting lifestyles and emergence of pathogens.</title>
        <authorList>
            <person name="Haridas S."/>
            <person name="Albert R."/>
            <person name="Binder M."/>
            <person name="Bloem J."/>
            <person name="Labutti K."/>
            <person name="Salamov A."/>
            <person name="Andreopoulos B."/>
            <person name="Baker S."/>
            <person name="Barry K."/>
            <person name="Bills G."/>
            <person name="Bluhm B."/>
            <person name="Cannon C."/>
            <person name="Castanera R."/>
            <person name="Culley D."/>
            <person name="Daum C."/>
            <person name="Ezra D."/>
            <person name="Gonzalez J."/>
            <person name="Henrissat B."/>
            <person name="Kuo A."/>
            <person name="Liang C."/>
            <person name="Lipzen A."/>
            <person name="Lutzoni F."/>
            <person name="Magnuson J."/>
            <person name="Mondo S."/>
            <person name="Nolan M."/>
            <person name="Ohm R."/>
            <person name="Pangilinan J."/>
            <person name="Park H.-J."/>
            <person name="Ramirez L."/>
            <person name="Alfaro M."/>
            <person name="Sun H."/>
            <person name="Tritt A."/>
            <person name="Yoshinaga Y."/>
            <person name="Zwiers L.-H."/>
            <person name="Turgeon B."/>
            <person name="Goodwin S."/>
            <person name="Spatafora J."/>
            <person name="Crous P."/>
            <person name="Grigoriev I."/>
        </authorList>
    </citation>
    <scope>NUCLEOTIDE SEQUENCE</scope>
    <source>
        <strain evidence="8">CBS 121739</strain>
    </source>
</reference>
<comment type="subcellular location">
    <subcellularLocation>
        <location evidence="1">Membrane</location>
        <topology evidence="1">Multi-pass membrane protein</topology>
    </subcellularLocation>
</comment>
<evidence type="ECO:0000256" key="2">
    <source>
        <dbReference type="ARBA" id="ARBA00022692"/>
    </source>
</evidence>
<dbReference type="GeneID" id="54481026"/>
<dbReference type="RefSeq" id="XP_033595491.1">
    <property type="nucleotide sequence ID" value="XM_033739972.1"/>
</dbReference>
<dbReference type="InterPro" id="IPR052337">
    <property type="entry name" value="SAT4-like"/>
</dbReference>
<sequence length="263" mass="29327">MPVDVYRRRDGKSPCTGAIKLSELFFFFRRVFPISHISQDHRCIHCLDSVVGSRVHVSRNLPVCDVAILVLPFPIMRRLHRRPRERWGIAGIFALGWISAAAGAVRLYYVVHATKIDQDALRAENPIPVYMPPSTWTFTELCVGITAANLPPLAPLIRKAPSAAAKAKMSISSSWLSIRSTRNGSTTVPVSVKEVVDETHVHTLDQYRITQCRRPIDGHDSQIGPLQVPESLVLAGSDTGEVYRASSPRRYHSEMVRVRLSLG</sequence>
<dbReference type="GO" id="GO:0016020">
    <property type="term" value="C:membrane"/>
    <property type="evidence" value="ECO:0007669"/>
    <property type="project" value="UniProtKB-SubCell"/>
</dbReference>
<dbReference type="OrthoDB" id="5393606at2759"/>
<evidence type="ECO:0000259" key="7">
    <source>
        <dbReference type="Pfam" id="PF20684"/>
    </source>
</evidence>
<evidence type="ECO:0000256" key="3">
    <source>
        <dbReference type="ARBA" id="ARBA00022989"/>
    </source>
</evidence>
<evidence type="ECO:0000256" key="1">
    <source>
        <dbReference type="ARBA" id="ARBA00004141"/>
    </source>
</evidence>
<dbReference type="PANTHER" id="PTHR33048:SF47">
    <property type="entry name" value="INTEGRAL MEMBRANE PROTEIN-RELATED"/>
    <property type="match status" value="1"/>
</dbReference>
<feature type="domain" description="Rhodopsin" evidence="7">
    <location>
        <begin position="45"/>
        <end position="159"/>
    </location>
</feature>
<evidence type="ECO:0000256" key="6">
    <source>
        <dbReference type="SAM" id="Phobius"/>
    </source>
</evidence>
<evidence type="ECO:0000313" key="8">
    <source>
        <dbReference type="EMBL" id="KAF2753040.1"/>
    </source>
</evidence>
<evidence type="ECO:0000313" key="9">
    <source>
        <dbReference type="Proteomes" id="UP000799437"/>
    </source>
</evidence>
<dbReference type="InterPro" id="IPR049326">
    <property type="entry name" value="Rhodopsin_dom_fungi"/>
</dbReference>
<dbReference type="Proteomes" id="UP000799437">
    <property type="component" value="Unassembled WGS sequence"/>
</dbReference>
<keyword evidence="3 6" id="KW-1133">Transmembrane helix</keyword>
<keyword evidence="9" id="KW-1185">Reference proteome</keyword>
<accession>A0A6A6VTV9</accession>
<protein>
    <recommendedName>
        <fullName evidence="7">Rhodopsin domain-containing protein</fullName>
    </recommendedName>
</protein>
<comment type="similarity">
    <text evidence="5">Belongs to the SAT4 family.</text>
</comment>
<dbReference type="AlphaFoldDB" id="A0A6A6VTV9"/>